<protein>
    <submittedName>
        <fullName evidence="7">Crp/Fnr family transcriptional regulator</fullName>
    </submittedName>
</protein>
<dbReference type="Pfam" id="PF00027">
    <property type="entry name" value="cNMP_binding"/>
    <property type="match status" value="1"/>
</dbReference>
<dbReference type="Gene3D" id="1.10.10.10">
    <property type="entry name" value="Winged helix-like DNA-binding domain superfamily/Winged helix DNA-binding domain"/>
    <property type="match status" value="1"/>
</dbReference>
<dbReference type="Gene3D" id="2.60.120.10">
    <property type="entry name" value="Jelly Rolls"/>
    <property type="match status" value="1"/>
</dbReference>
<feature type="compositionally biased region" description="Gly residues" evidence="4">
    <location>
        <begin position="1"/>
        <end position="12"/>
    </location>
</feature>
<evidence type="ECO:0000313" key="8">
    <source>
        <dbReference type="Proteomes" id="UP001501358"/>
    </source>
</evidence>
<gene>
    <name evidence="7" type="ORF">GCM10010406_04630</name>
</gene>
<comment type="caution">
    <text evidence="7">The sequence shown here is derived from an EMBL/GenBank/DDBJ whole genome shotgun (WGS) entry which is preliminary data.</text>
</comment>
<dbReference type="RefSeq" id="WP_344381400.1">
    <property type="nucleotide sequence ID" value="NZ_BAAATA010000002.1"/>
</dbReference>
<keyword evidence="1" id="KW-0805">Transcription regulation</keyword>
<dbReference type="PROSITE" id="PS51063">
    <property type="entry name" value="HTH_CRP_2"/>
    <property type="match status" value="1"/>
</dbReference>
<dbReference type="PANTHER" id="PTHR24567:SF68">
    <property type="entry name" value="DNA-BINDING TRANSCRIPTIONAL DUAL REGULATOR CRP"/>
    <property type="match status" value="1"/>
</dbReference>
<accession>A0ABN3KUH6</accession>
<feature type="domain" description="Cyclic nucleotide-binding" evidence="5">
    <location>
        <begin position="26"/>
        <end position="125"/>
    </location>
</feature>
<dbReference type="EMBL" id="BAAATA010000002">
    <property type="protein sequence ID" value="GAA2472034.1"/>
    <property type="molecule type" value="Genomic_DNA"/>
</dbReference>
<evidence type="ECO:0000256" key="2">
    <source>
        <dbReference type="ARBA" id="ARBA00023125"/>
    </source>
</evidence>
<dbReference type="InterPro" id="IPR014710">
    <property type="entry name" value="RmlC-like_jellyroll"/>
</dbReference>
<dbReference type="InterPro" id="IPR012318">
    <property type="entry name" value="HTH_CRP"/>
</dbReference>
<evidence type="ECO:0000259" key="6">
    <source>
        <dbReference type="PROSITE" id="PS51063"/>
    </source>
</evidence>
<feature type="region of interest" description="Disordered" evidence="4">
    <location>
        <begin position="1"/>
        <end position="29"/>
    </location>
</feature>
<dbReference type="Pfam" id="PF13545">
    <property type="entry name" value="HTH_Crp_2"/>
    <property type="match status" value="1"/>
</dbReference>
<feature type="domain" description="HTH crp-type" evidence="6">
    <location>
        <begin position="160"/>
        <end position="233"/>
    </location>
</feature>
<dbReference type="InterPro" id="IPR050397">
    <property type="entry name" value="Env_Response_Regulators"/>
</dbReference>
<evidence type="ECO:0000256" key="4">
    <source>
        <dbReference type="SAM" id="MobiDB-lite"/>
    </source>
</evidence>
<proteinExistence type="predicted"/>
<organism evidence="7 8">
    <name type="scientific">Streptomyces thermolineatus</name>
    <dbReference type="NCBI Taxonomy" id="44033"/>
    <lineage>
        <taxon>Bacteria</taxon>
        <taxon>Bacillati</taxon>
        <taxon>Actinomycetota</taxon>
        <taxon>Actinomycetes</taxon>
        <taxon>Kitasatosporales</taxon>
        <taxon>Streptomycetaceae</taxon>
        <taxon>Streptomyces</taxon>
    </lineage>
</organism>
<evidence type="ECO:0000259" key="5">
    <source>
        <dbReference type="PROSITE" id="PS50042"/>
    </source>
</evidence>
<sequence length="243" mass="25896">MGGTPQGRGADGGPAREERTWPPASLLGGLPRPARDRLLALGVRKRYEAGRVLVRESDPTTFVLVLLGGVVKVTGRTHDGRDALLAVRMGGDLVGEFAALDGKPRSATATACGPVAARVVGRDDFLARMRDDPGIAHAVNAYVVSKLRAANTHRIGFTGCDATTRLARVLHQIAMTHGERSGAGAVIRWPITQPELATLAGTAEPTVQKALRRFREAGVVSTGYRTIRVEDLARLNGIAFDHR</sequence>
<evidence type="ECO:0000256" key="1">
    <source>
        <dbReference type="ARBA" id="ARBA00023015"/>
    </source>
</evidence>
<reference evidence="7 8" key="1">
    <citation type="journal article" date="2019" name="Int. J. Syst. Evol. Microbiol.">
        <title>The Global Catalogue of Microorganisms (GCM) 10K type strain sequencing project: providing services to taxonomists for standard genome sequencing and annotation.</title>
        <authorList>
            <consortium name="The Broad Institute Genomics Platform"/>
            <consortium name="The Broad Institute Genome Sequencing Center for Infectious Disease"/>
            <person name="Wu L."/>
            <person name="Ma J."/>
        </authorList>
    </citation>
    <scope>NUCLEOTIDE SEQUENCE [LARGE SCALE GENOMIC DNA]</scope>
    <source>
        <strain evidence="7 8">JCM 6307</strain>
    </source>
</reference>
<dbReference type="SUPFAM" id="SSF51206">
    <property type="entry name" value="cAMP-binding domain-like"/>
    <property type="match status" value="1"/>
</dbReference>
<dbReference type="SMART" id="SM00100">
    <property type="entry name" value="cNMP"/>
    <property type="match status" value="1"/>
</dbReference>
<evidence type="ECO:0000256" key="3">
    <source>
        <dbReference type="ARBA" id="ARBA00023163"/>
    </source>
</evidence>
<dbReference type="Proteomes" id="UP001501358">
    <property type="component" value="Unassembled WGS sequence"/>
</dbReference>
<dbReference type="PROSITE" id="PS50042">
    <property type="entry name" value="CNMP_BINDING_3"/>
    <property type="match status" value="1"/>
</dbReference>
<name>A0ABN3KUH6_9ACTN</name>
<dbReference type="InterPro" id="IPR018490">
    <property type="entry name" value="cNMP-bd_dom_sf"/>
</dbReference>
<evidence type="ECO:0000313" key="7">
    <source>
        <dbReference type="EMBL" id="GAA2472034.1"/>
    </source>
</evidence>
<dbReference type="InterPro" id="IPR036388">
    <property type="entry name" value="WH-like_DNA-bd_sf"/>
</dbReference>
<dbReference type="InterPro" id="IPR036390">
    <property type="entry name" value="WH_DNA-bd_sf"/>
</dbReference>
<keyword evidence="8" id="KW-1185">Reference proteome</keyword>
<keyword evidence="3" id="KW-0804">Transcription</keyword>
<dbReference type="InterPro" id="IPR000595">
    <property type="entry name" value="cNMP-bd_dom"/>
</dbReference>
<dbReference type="CDD" id="cd00038">
    <property type="entry name" value="CAP_ED"/>
    <property type="match status" value="1"/>
</dbReference>
<keyword evidence="2" id="KW-0238">DNA-binding</keyword>
<dbReference type="PANTHER" id="PTHR24567">
    <property type="entry name" value="CRP FAMILY TRANSCRIPTIONAL REGULATORY PROTEIN"/>
    <property type="match status" value="1"/>
</dbReference>
<dbReference type="SUPFAM" id="SSF46785">
    <property type="entry name" value="Winged helix' DNA-binding domain"/>
    <property type="match status" value="1"/>
</dbReference>